<keyword evidence="4" id="KW-1185">Reference proteome</keyword>
<gene>
    <name evidence="3" type="ORF">L207DRAFT_552892</name>
</gene>
<sequence length="311" mass="35413">MVFGLSYRIIIIAITLFAIIWLLLLRSRGLITKTTSFDTASFNNAPLRTTETSASQTENIYGRITNKVAVITDTQYTTRLIPLILHFHAVLGPEWPIIFYTSPETRTQTESPQGSAIWHRAVEAGRIQVRTIPAEFNLSSRNGVNLYLSRPWLWEQLAPAQHVLIFQADSILCANAHKAVEDFFEWDWIAATLHGSEHLYNGGLSLRNRTMILDILREGNNWEEETRSGAWTMGGEDVWFSRKMDQRGAHLPDQNVALQFACQHEWHTSEQKEPLGYHKVHKNIAPEKLPEIERWCPEIALSAPGTLEPST</sequence>
<proteinExistence type="predicted"/>
<feature type="domain" description="DUF5672" evidence="2">
    <location>
        <begin position="126"/>
        <end position="278"/>
    </location>
</feature>
<feature type="transmembrane region" description="Helical" evidence="1">
    <location>
        <begin position="6"/>
        <end position="25"/>
    </location>
</feature>
<protein>
    <recommendedName>
        <fullName evidence="2">DUF5672 domain-containing protein</fullName>
    </recommendedName>
</protein>
<accession>A0A2J6RWW0</accession>
<evidence type="ECO:0000313" key="3">
    <source>
        <dbReference type="EMBL" id="PMD42973.1"/>
    </source>
</evidence>
<organism evidence="3 4">
    <name type="scientific">Hyaloscypha variabilis (strain UAMH 11265 / GT02V1 / F)</name>
    <name type="common">Meliniomyces variabilis</name>
    <dbReference type="NCBI Taxonomy" id="1149755"/>
    <lineage>
        <taxon>Eukaryota</taxon>
        <taxon>Fungi</taxon>
        <taxon>Dikarya</taxon>
        <taxon>Ascomycota</taxon>
        <taxon>Pezizomycotina</taxon>
        <taxon>Leotiomycetes</taxon>
        <taxon>Helotiales</taxon>
        <taxon>Hyaloscyphaceae</taxon>
        <taxon>Hyaloscypha</taxon>
        <taxon>Hyaloscypha variabilis</taxon>
    </lineage>
</organism>
<dbReference type="Proteomes" id="UP000235786">
    <property type="component" value="Unassembled WGS sequence"/>
</dbReference>
<dbReference type="AlphaFoldDB" id="A0A2J6RWW0"/>
<keyword evidence="1" id="KW-1133">Transmembrane helix</keyword>
<reference evidence="3 4" key="1">
    <citation type="submission" date="2016-04" db="EMBL/GenBank/DDBJ databases">
        <title>A degradative enzymes factory behind the ericoid mycorrhizal symbiosis.</title>
        <authorList>
            <consortium name="DOE Joint Genome Institute"/>
            <person name="Martino E."/>
            <person name="Morin E."/>
            <person name="Grelet G."/>
            <person name="Kuo A."/>
            <person name="Kohler A."/>
            <person name="Daghino S."/>
            <person name="Barry K."/>
            <person name="Choi C."/>
            <person name="Cichocki N."/>
            <person name="Clum A."/>
            <person name="Copeland A."/>
            <person name="Hainaut M."/>
            <person name="Haridas S."/>
            <person name="Labutti K."/>
            <person name="Lindquist E."/>
            <person name="Lipzen A."/>
            <person name="Khouja H.-R."/>
            <person name="Murat C."/>
            <person name="Ohm R."/>
            <person name="Olson A."/>
            <person name="Spatafora J."/>
            <person name="Veneault-Fourrey C."/>
            <person name="Henrissat B."/>
            <person name="Grigoriev I."/>
            <person name="Martin F."/>
            <person name="Perotto S."/>
        </authorList>
    </citation>
    <scope>NUCLEOTIDE SEQUENCE [LARGE SCALE GENOMIC DNA]</scope>
    <source>
        <strain evidence="3 4">F</strain>
    </source>
</reference>
<name>A0A2J6RWW0_HYAVF</name>
<evidence type="ECO:0000313" key="4">
    <source>
        <dbReference type="Proteomes" id="UP000235786"/>
    </source>
</evidence>
<dbReference type="STRING" id="1149755.A0A2J6RWW0"/>
<dbReference type="Pfam" id="PF18922">
    <property type="entry name" value="DUF5672"/>
    <property type="match status" value="1"/>
</dbReference>
<keyword evidence="1" id="KW-0812">Transmembrane</keyword>
<keyword evidence="1" id="KW-0472">Membrane</keyword>
<evidence type="ECO:0000259" key="2">
    <source>
        <dbReference type="Pfam" id="PF18922"/>
    </source>
</evidence>
<dbReference type="OrthoDB" id="10025998at2759"/>
<dbReference type="InterPro" id="IPR043729">
    <property type="entry name" value="DUF5672"/>
</dbReference>
<evidence type="ECO:0000256" key="1">
    <source>
        <dbReference type="SAM" id="Phobius"/>
    </source>
</evidence>
<dbReference type="EMBL" id="KZ613942">
    <property type="protein sequence ID" value="PMD42973.1"/>
    <property type="molecule type" value="Genomic_DNA"/>
</dbReference>